<protein>
    <submittedName>
        <fullName evidence="1">Uncharacterized protein</fullName>
    </submittedName>
</protein>
<dbReference type="AlphaFoldDB" id="A0A8S9QQ90"/>
<accession>A0A8S9QQ90</accession>
<organism evidence="1 2">
    <name type="scientific">Brassica cretica</name>
    <name type="common">Mustard</name>
    <dbReference type="NCBI Taxonomy" id="69181"/>
    <lineage>
        <taxon>Eukaryota</taxon>
        <taxon>Viridiplantae</taxon>
        <taxon>Streptophyta</taxon>
        <taxon>Embryophyta</taxon>
        <taxon>Tracheophyta</taxon>
        <taxon>Spermatophyta</taxon>
        <taxon>Magnoliopsida</taxon>
        <taxon>eudicotyledons</taxon>
        <taxon>Gunneridae</taxon>
        <taxon>Pentapetalae</taxon>
        <taxon>rosids</taxon>
        <taxon>malvids</taxon>
        <taxon>Brassicales</taxon>
        <taxon>Brassicaceae</taxon>
        <taxon>Brassiceae</taxon>
        <taxon>Brassica</taxon>
    </lineage>
</organism>
<sequence>MEKRKVVMCGVLSLLGLLSAITAFAAEATRIKQEGVLEALQMAVRSISCALWIS</sequence>
<comment type="caution">
    <text evidence="1">The sequence shown here is derived from an EMBL/GenBank/DDBJ whole genome shotgun (WGS) entry which is preliminary data.</text>
</comment>
<proteinExistence type="predicted"/>
<gene>
    <name evidence="1" type="ORF">F2Q69_00011561</name>
</gene>
<evidence type="ECO:0000313" key="2">
    <source>
        <dbReference type="Proteomes" id="UP000712600"/>
    </source>
</evidence>
<evidence type="ECO:0000313" key="1">
    <source>
        <dbReference type="EMBL" id="KAF3553398.1"/>
    </source>
</evidence>
<dbReference type="EMBL" id="QGKX02000996">
    <property type="protein sequence ID" value="KAF3553398.1"/>
    <property type="molecule type" value="Genomic_DNA"/>
</dbReference>
<reference evidence="1" key="1">
    <citation type="submission" date="2019-12" db="EMBL/GenBank/DDBJ databases">
        <title>Genome sequencing and annotation of Brassica cretica.</title>
        <authorList>
            <person name="Studholme D.J."/>
            <person name="Sarris P."/>
        </authorList>
    </citation>
    <scope>NUCLEOTIDE SEQUENCE</scope>
    <source>
        <strain evidence="1">PFS-109/04</strain>
        <tissue evidence="1">Leaf</tissue>
    </source>
</reference>
<name>A0A8S9QQ90_BRACR</name>
<dbReference type="Proteomes" id="UP000712600">
    <property type="component" value="Unassembled WGS sequence"/>
</dbReference>